<reference evidence="1 2" key="1">
    <citation type="submission" date="2017-12" db="EMBL/GenBank/DDBJ databases">
        <title>Comparative genomics of Botrytis spp.</title>
        <authorList>
            <person name="Valero-Jimenez C.A."/>
            <person name="Tapia P."/>
            <person name="Veloso J."/>
            <person name="Silva-Moreno E."/>
            <person name="Staats M."/>
            <person name="Valdes J.H."/>
            <person name="Van Kan J.A.L."/>
        </authorList>
    </citation>
    <scope>NUCLEOTIDE SEQUENCE [LARGE SCALE GENOMIC DNA]</scope>
    <source>
        <strain evidence="1 2">MUCL435</strain>
    </source>
</reference>
<dbReference type="AlphaFoldDB" id="A0A4S8RFC8"/>
<keyword evidence="2" id="KW-1185">Reference proteome</keyword>
<dbReference type="InterPro" id="IPR051783">
    <property type="entry name" value="NAD(P)-dependent_oxidoreduct"/>
</dbReference>
<dbReference type="GO" id="GO:0005737">
    <property type="term" value="C:cytoplasm"/>
    <property type="evidence" value="ECO:0007669"/>
    <property type="project" value="TreeGrafter"/>
</dbReference>
<dbReference type="SUPFAM" id="SSF51735">
    <property type="entry name" value="NAD(P)-binding Rossmann-fold domains"/>
    <property type="match status" value="1"/>
</dbReference>
<dbReference type="OrthoDB" id="2130169at2759"/>
<name>A0A4S8RFC8_9HELO</name>
<proteinExistence type="predicted"/>
<dbReference type="PANTHER" id="PTHR48079">
    <property type="entry name" value="PROTEIN YEEZ"/>
    <property type="match status" value="1"/>
</dbReference>
<evidence type="ECO:0000313" key="1">
    <source>
        <dbReference type="EMBL" id="THV53209.1"/>
    </source>
</evidence>
<dbReference type="EMBL" id="PQXL01000056">
    <property type="protein sequence ID" value="THV53209.1"/>
    <property type="molecule type" value="Genomic_DNA"/>
</dbReference>
<accession>A0A4S8RFC8</accession>
<gene>
    <name evidence="1" type="ORF">BGAL_0056g00060</name>
</gene>
<comment type="caution">
    <text evidence="1">The sequence shown here is derived from an EMBL/GenBank/DDBJ whole genome shotgun (WGS) entry which is preliminary data.</text>
</comment>
<dbReference type="Gene3D" id="3.40.50.720">
    <property type="entry name" value="NAD(P)-binding Rossmann-like Domain"/>
    <property type="match status" value="1"/>
</dbReference>
<protein>
    <recommendedName>
        <fullName evidence="3">NAD-dependent epimerase/dehydratase domain-containing protein</fullName>
    </recommendedName>
</protein>
<organism evidence="1 2">
    <name type="scientific">Botrytis galanthina</name>
    <dbReference type="NCBI Taxonomy" id="278940"/>
    <lineage>
        <taxon>Eukaryota</taxon>
        <taxon>Fungi</taxon>
        <taxon>Dikarya</taxon>
        <taxon>Ascomycota</taxon>
        <taxon>Pezizomycotina</taxon>
        <taxon>Leotiomycetes</taxon>
        <taxon>Helotiales</taxon>
        <taxon>Sclerotiniaceae</taxon>
        <taxon>Botrytis</taxon>
    </lineage>
</organism>
<dbReference type="PANTHER" id="PTHR48079:SF6">
    <property type="entry name" value="NAD(P)-BINDING DOMAIN-CONTAINING PROTEIN-RELATED"/>
    <property type="match status" value="1"/>
</dbReference>
<sequence length="346" mass="38438">MSVQKQVFLIGPGFIGGEILDLLLEESRYEITVLVRRQAAAEKLEKLGVKTVRGPLRDSEIIARQAFLSDITIHTATADDLVSVEAVIKGITQRLQSGQNAIFIHTRGASFLADDSNGSFPTGVFYEDDKPEKVDAKSDEAPHRKIDLAILNANESLGPKAKLAIMIPPLIYGISSREKRLSIQLPILARFAIKHGYAGHIGEGLSRWSHIHVRDLARGYVTLLHSLETSDLGIKNPYFFCSNGEDLSWRECASEIGKILYEKGKIKSPETKTIPLEFYNDLFGPYTSVVVGSNSLNRANRLRKLGWEAREQTTLVSLRDELMMILQEKEPFSGYSAHLASGSDRD</sequence>
<evidence type="ECO:0008006" key="3">
    <source>
        <dbReference type="Google" id="ProtNLM"/>
    </source>
</evidence>
<dbReference type="InterPro" id="IPR036291">
    <property type="entry name" value="NAD(P)-bd_dom_sf"/>
</dbReference>
<dbReference type="Proteomes" id="UP000308671">
    <property type="component" value="Unassembled WGS sequence"/>
</dbReference>
<dbReference type="GO" id="GO:0004029">
    <property type="term" value="F:aldehyde dehydrogenase (NAD+) activity"/>
    <property type="evidence" value="ECO:0007669"/>
    <property type="project" value="TreeGrafter"/>
</dbReference>
<evidence type="ECO:0000313" key="2">
    <source>
        <dbReference type="Proteomes" id="UP000308671"/>
    </source>
</evidence>